<evidence type="ECO:0000259" key="12">
    <source>
        <dbReference type="Pfam" id="PF02668"/>
    </source>
</evidence>
<organism evidence="13 14">
    <name type="scientific">Talaromyces amestolkiae</name>
    <dbReference type="NCBI Taxonomy" id="1196081"/>
    <lineage>
        <taxon>Eukaryota</taxon>
        <taxon>Fungi</taxon>
        <taxon>Dikarya</taxon>
        <taxon>Ascomycota</taxon>
        <taxon>Pezizomycotina</taxon>
        <taxon>Eurotiomycetes</taxon>
        <taxon>Eurotiomycetidae</taxon>
        <taxon>Eurotiales</taxon>
        <taxon>Trichocomaceae</taxon>
        <taxon>Talaromyces</taxon>
        <taxon>Talaromyces sect. Talaromyces</taxon>
    </lineage>
</organism>
<evidence type="ECO:0000256" key="5">
    <source>
        <dbReference type="ARBA" id="ARBA00022964"/>
    </source>
</evidence>
<feature type="transmembrane region" description="Helical" evidence="11">
    <location>
        <begin position="85"/>
        <end position="104"/>
    </location>
</feature>
<feature type="transmembrane region" description="Helical" evidence="11">
    <location>
        <begin position="124"/>
        <end position="142"/>
    </location>
</feature>
<keyword evidence="6 11" id="KW-1133">Transmembrane helix</keyword>
<protein>
    <recommendedName>
        <fullName evidence="12">TauD/TfdA-like domain-containing protein</fullName>
    </recommendedName>
</protein>
<dbReference type="InterPro" id="IPR036259">
    <property type="entry name" value="MFS_trans_sf"/>
</dbReference>
<keyword evidence="7" id="KW-0560">Oxidoreductase</keyword>
<keyword evidence="8" id="KW-0408">Iron</keyword>
<evidence type="ECO:0000256" key="9">
    <source>
        <dbReference type="ARBA" id="ARBA00023136"/>
    </source>
</evidence>
<accession>A0A364KM76</accession>
<evidence type="ECO:0000256" key="8">
    <source>
        <dbReference type="ARBA" id="ARBA00023004"/>
    </source>
</evidence>
<dbReference type="GeneID" id="63789887"/>
<dbReference type="OrthoDB" id="5818554at2759"/>
<dbReference type="GO" id="GO:0022857">
    <property type="term" value="F:transmembrane transporter activity"/>
    <property type="evidence" value="ECO:0007669"/>
    <property type="project" value="InterPro"/>
</dbReference>
<reference evidence="13 14" key="1">
    <citation type="journal article" date="2017" name="Biotechnol. Biofuels">
        <title>Differential beta-glucosidase expression as a function of carbon source availability in Talaromyces amestolkiae: a genomic and proteomic approach.</title>
        <authorList>
            <person name="de Eugenio L.I."/>
            <person name="Mendez-Liter J.A."/>
            <person name="Nieto-Dominguez M."/>
            <person name="Alonso L."/>
            <person name="Gil-Munoz J."/>
            <person name="Barriuso J."/>
            <person name="Prieto A."/>
            <person name="Martinez M.J."/>
        </authorList>
    </citation>
    <scope>NUCLEOTIDE SEQUENCE [LARGE SCALE GENOMIC DNA]</scope>
    <source>
        <strain evidence="13 14">CIB</strain>
    </source>
</reference>
<comment type="caution">
    <text evidence="13">The sequence shown here is derived from an EMBL/GenBank/DDBJ whole genome shotgun (WGS) entry which is preliminary data.</text>
</comment>
<evidence type="ECO:0000256" key="10">
    <source>
        <dbReference type="SAM" id="MobiDB-lite"/>
    </source>
</evidence>
<evidence type="ECO:0000256" key="11">
    <source>
        <dbReference type="SAM" id="Phobius"/>
    </source>
</evidence>
<evidence type="ECO:0000256" key="1">
    <source>
        <dbReference type="ARBA" id="ARBA00004370"/>
    </source>
</evidence>
<dbReference type="GO" id="GO:0046872">
    <property type="term" value="F:metal ion binding"/>
    <property type="evidence" value="ECO:0007669"/>
    <property type="project" value="UniProtKB-KW"/>
</dbReference>
<name>A0A364KM76_TALAM</name>
<feature type="compositionally biased region" description="Low complexity" evidence="10">
    <location>
        <begin position="1"/>
        <end position="14"/>
    </location>
</feature>
<keyword evidence="14" id="KW-1185">Reference proteome</keyword>
<keyword evidence="3 11" id="KW-0812">Transmembrane</keyword>
<evidence type="ECO:0000256" key="2">
    <source>
        <dbReference type="ARBA" id="ARBA00005896"/>
    </source>
</evidence>
<proteinExistence type="inferred from homology"/>
<feature type="region of interest" description="Disordered" evidence="10">
    <location>
        <begin position="1"/>
        <end position="24"/>
    </location>
</feature>
<keyword evidence="5" id="KW-0223">Dioxygenase</keyword>
<evidence type="ECO:0000256" key="7">
    <source>
        <dbReference type="ARBA" id="ARBA00023002"/>
    </source>
</evidence>
<dbReference type="InterPro" id="IPR003819">
    <property type="entry name" value="TauD/TfdA-like"/>
</dbReference>
<evidence type="ECO:0000256" key="6">
    <source>
        <dbReference type="ARBA" id="ARBA00022989"/>
    </source>
</evidence>
<keyword evidence="4" id="KW-0479">Metal-binding</keyword>
<dbReference type="SUPFAM" id="SSF103473">
    <property type="entry name" value="MFS general substrate transporter"/>
    <property type="match status" value="1"/>
</dbReference>
<evidence type="ECO:0000313" key="14">
    <source>
        <dbReference type="Proteomes" id="UP000249363"/>
    </source>
</evidence>
<dbReference type="GO" id="GO:0051213">
    <property type="term" value="F:dioxygenase activity"/>
    <property type="evidence" value="ECO:0007669"/>
    <property type="project" value="UniProtKB-KW"/>
</dbReference>
<sequence length="451" mass="50210">MAPSLSKLRSNLKSNEAKKKSHAIQKNAKTYGDDSKAPMNWPKSKKLTMVCLVILADLNDAMGSSIFAPVVHEVSRDFHASSSSVASLLISVHVIGYIAGPLILSPLSEVYGRCPLIHGSNTTFVAATIICTTSVNIPMIIIGRILMGFAGSVPATVGGGVISDIIPVDERGYAYGFLVFRRTKLTEDTQVQLAARFGELDDVTPWIKPGTVRRLNRTELMDMSNIKLDGTLASQDDMTTKLQKGNLLFHVDSSYNPRRASYSFLLGKEIPPSGHGGQTAFADTRTAFDELPMDLKHELLENEYVACHSIHHSRKLAAPEYFGHIDPSKFPMGRHRIVQQHEPSGRSNLYIASHIHHIEGLEFEKSKELVDRLMQHATQDKFVTQVEWKNIGDLIIWDNTCLMHRAVGGTYINKYKRDLRRAIVHDNSSWAWGLNDHREERQSLATLSQAS</sequence>
<gene>
    <name evidence="13" type="ORF">BHQ10_000670</name>
</gene>
<dbReference type="InterPro" id="IPR051178">
    <property type="entry name" value="TfdA_dioxygenase"/>
</dbReference>
<dbReference type="Pfam" id="PF00083">
    <property type="entry name" value="Sugar_tr"/>
    <property type="match status" value="1"/>
</dbReference>
<dbReference type="PANTHER" id="PTHR43779:SF3">
    <property type="entry name" value="(3R)-3-[(CARBOXYMETHYL)AMINO]FATTY ACID OXYGENASE_DECARBOXYLASE"/>
    <property type="match status" value="1"/>
</dbReference>
<dbReference type="Proteomes" id="UP000249363">
    <property type="component" value="Unassembled WGS sequence"/>
</dbReference>
<dbReference type="InterPro" id="IPR042098">
    <property type="entry name" value="TauD-like_sf"/>
</dbReference>
<feature type="domain" description="TauD/TfdA-like" evidence="12">
    <location>
        <begin position="174"/>
        <end position="422"/>
    </location>
</feature>
<keyword evidence="9 11" id="KW-0472">Membrane</keyword>
<dbReference type="InterPro" id="IPR005828">
    <property type="entry name" value="MFS_sugar_transport-like"/>
</dbReference>
<dbReference type="Pfam" id="PF02668">
    <property type="entry name" value="TauD"/>
    <property type="match status" value="1"/>
</dbReference>
<dbReference type="RefSeq" id="XP_040729175.1">
    <property type="nucleotide sequence ID" value="XM_040879315.1"/>
</dbReference>
<dbReference type="STRING" id="1196081.A0A364KM76"/>
<comment type="similarity">
    <text evidence="2">Belongs to the TfdA dioxygenase family.</text>
</comment>
<dbReference type="Gene3D" id="3.60.130.10">
    <property type="entry name" value="Clavaminate synthase-like"/>
    <property type="match status" value="1"/>
</dbReference>
<comment type="subcellular location">
    <subcellularLocation>
        <location evidence="1">Membrane</location>
    </subcellularLocation>
</comment>
<dbReference type="EMBL" id="MIKG01000001">
    <property type="protein sequence ID" value="RAO64658.1"/>
    <property type="molecule type" value="Genomic_DNA"/>
</dbReference>
<dbReference type="SUPFAM" id="SSF51197">
    <property type="entry name" value="Clavaminate synthase-like"/>
    <property type="match status" value="1"/>
</dbReference>
<dbReference type="AlphaFoldDB" id="A0A364KM76"/>
<evidence type="ECO:0000256" key="4">
    <source>
        <dbReference type="ARBA" id="ARBA00022723"/>
    </source>
</evidence>
<dbReference type="GO" id="GO:0016020">
    <property type="term" value="C:membrane"/>
    <property type="evidence" value="ECO:0007669"/>
    <property type="project" value="UniProtKB-SubCell"/>
</dbReference>
<evidence type="ECO:0000256" key="3">
    <source>
        <dbReference type="ARBA" id="ARBA00022692"/>
    </source>
</evidence>
<dbReference type="PANTHER" id="PTHR43779">
    <property type="entry name" value="DIOXYGENASE RV0097-RELATED"/>
    <property type="match status" value="1"/>
</dbReference>
<evidence type="ECO:0000313" key="13">
    <source>
        <dbReference type="EMBL" id="RAO64658.1"/>
    </source>
</evidence>